<dbReference type="InterPro" id="IPR051393">
    <property type="entry name" value="ABC_transporter_permease"/>
</dbReference>
<evidence type="ECO:0000256" key="7">
    <source>
        <dbReference type="RuleBase" id="RU363032"/>
    </source>
</evidence>
<reference evidence="9" key="1">
    <citation type="journal article" date="2014" name="Int. J. Syst. Evol. Microbiol.">
        <title>Complete genome sequence of Corynebacterium casei LMG S-19264T (=DSM 44701T), isolated from a smear-ripened cheese.</title>
        <authorList>
            <consortium name="US DOE Joint Genome Institute (JGI-PGF)"/>
            <person name="Walter F."/>
            <person name="Albersmeier A."/>
            <person name="Kalinowski J."/>
            <person name="Ruckert C."/>
        </authorList>
    </citation>
    <scope>NUCLEOTIDE SEQUENCE</scope>
    <source>
        <strain evidence="9">CGMCC 1.15178</strain>
    </source>
</reference>
<evidence type="ECO:0000256" key="6">
    <source>
        <dbReference type="ARBA" id="ARBA00023136"/>
    </source>
</evidence>
<dbReference type="GO" id="GO:0055085">
    <property type="term" value="P:transmembrane transport"/>
    <property type="evidence" value="ECO:0007669"/>
    <property type="project" value="InterPro"/>
</dbReference>
<dbReference type="Proteomes" id="UP000612456">
    <property type="component" value="Unassembled WGS sequence"/>
</dbReference>
<dbReference type="PANTHER" id="PTHR30193:SF37">
    <property type="entry name" value="INNER MEMBRANE ABC TRANSPORTER PERMEASE PROTEIN YCJO"/>
    <property type="match status" value="1"/>
</dbReference>
<evidence type="ECO:0000256" key="2">
    <source>
        <dbReference type="ARBA" id="ARBA00022448"/>
    </source>
</evidence>
<dbReference type="PANTHER" id="PTHR30193">
    <property type="entry name" value="ABC TRANSPORTER PERMEASE PROTEIN"/>
    <property type="match status" value="1"/>
</dbReference>
<keyword evidence="5 7" id="KW-1133">Transmembrane helix</keyword>
<evidence type="ECO:0000256" key="3">
    <source>
        <dbReference type="ARBA" id="ARBA00022475"/>
    </source>
</evidence>
<sequence length="288" mass="32084">MSKQKLYPYTMLVPGLLLFTVFFIIPTFQGMYYSFTAWDGFTARWVGMENFQSFFMQSELTKIVKNTILFTIVTSIFKVLFGLILAVLLSRKWTAVGYVQTIFYAPVILSNIAVGLIFVSLLHPETGIVNMTLRGIGLENLVRDWLHDRTIALYSASAVEIWKWSGFNMIILLAGIQTISGSYYEAANIDGATAWQKFIHITFPLIMPAFNNILLLNLIGGLKVFDIIFATTGGGPGTATEVINTWIYKSYGSGFLGEASAGGFILAFMVALVAVPTFSLLRRREVEL</sequence>
<comment type="similarity">
    <text evidence="7">Belongs to the binding-protein-dependent transport system permease family.</text>
</comment>
<keyword evidence="10" id="KW-1185">Reference proteome</keyword>
<keyword evidence="3" id="KW-1003">Cell membrane</keyword>
<dbReference type="GO" id="GO:0005886">
    <property type="term" value="C:plasma membrane"/>
    <property type="evidence" value="ECO:0007669"/>
    <property type="project" value="UniProtKB-SubCell"/>
</dbReference>
<organism evidence="9 10">
    <name type="scientific">Paenibacillus nasutitermitis</name>
    <dbReference type="NCBI Taxonomy" id="1652958"/>
    <lineage>
        <taxon>Bacteria</taxon>
        <taxon>Bacillati</taxon>
        <taxon>Bacillota</taxon>
        <taxon>Bacilli</taxon>
        <taxon>Bacillales</taxon>
        <taxon>Paenibacillaceae</taxon>
        <taxon>Paenibacillus</taxon>
    </lineage>
</organism>
<dbReference type="InterPro" id="IPR035906">
    <property type="entry name" value="MetI-like_sf"/>
</dbReference>
<feature type="transmembrane region" description="Helical" evidence="7">
    <location>
        <begin position="259"/>
        <end position="281"/>
    </location>
</feature>
<proteinExistence type="inferred from homology"/>
<comment type="caution">
    <text evidence="9">The sequence shown here is derived from an EMBL/GenBank/DDBJ whole genome shotgun (WGS) entry which is preliminary data.</text>
</comment>
<dbReference type="RefSeq" id="WP_188988714.1">
    <property type="nucleotide sequence ID" value="NZ_BMHP01000001.1"/>
</dbReference>
<dbReference type="CDD" id="cd06261">
    <property type="entry name" value="TM_PBP2"/>
    <property type="match status" value="1"/>
</dbReference>
<dbReference type="PROSITE" id="PS50928">
    <property type="entry name" value="ABC_TM1"/>
    <property type="match status" value="1"/>
</dbReference>
<comment type="subcellular location">
    <subcellularLocation>
        <location evidence="1 7">Cell membrane</location>
        <topology evidence="1 7">Multi-pass membrane protein</topology>
    </subcellularLocation>
</comment>
<keyword evidence="4 7" id="KW-0812">Transmembrane</keyword>
<evidence type="ECO:0000259" key="8">
    <source>
        <dbReference type="PROSITE" id="PS50928"/>
    </source>
</evidence>
<gene>
    <name evidence="9" type="primary">msmF</name>
    <name evidence="9" type="ORF">GCM10010911_04530</name>
</gene>
<dbReference type="EMBL" id="BMHP01000001">
    <property type="protein sequence ID" value="GGD50081.1"/>
    <property type="molecule type" value="Genomic_DNA"/>
</dbReference>
<keyword evidence="2 7" id="KW-0813">Transport</keyword>
<feature type="transmembrane region" description="Helical" evidence="7">
    <location>
        <begin position="12"/>
        <end position="35"/>
    </location>
</feature>
<evidence type="ECO:0000256" key="5">
    <source>
        <dbReference type="ARBA" id="ARBA00022989"/>
    </source>
</evidence>
<accession>A0A916YLY1</accession>
<evidence type="ECO:0000313" key="10">
    <source>
        <dbReference type="Proteomes" id="UP000612456"/>
    </source>
</evidence>
<dbReference type="Gene3D" id="1.10.3720.10">
    <property type="entry name" value="MetI-like"/>
    <property type="match status" value="1"/>
</dbReference>
<feature type="transmembrane region" description="Helical" evidence="7">
    <location>
        <begin position="198"/>
        <end position="219"/>
    </location>
</feature>
<evidence type="ECO:0000256" key="1">
    <source>
        <dbReference type="ARBA" id="ARBA00004651"/>
    </source>
</evidence>
<feature type="transmembrane region" description="Helical" evidence="7">
    <location>
        <begin position="101"/>
        <end position="122"/>
    </location>
</feature>
<evidence type="ECO:0000313" key="9">
    <source>
        <dbReference type="EMBL" id="GGD50081.1"/>
    </source>
</evidence>
<dbReference type="SUPFAM" id="SSF161098">
    <property type="entry name" value="MetI-like"/>
    <property type="match status" value="1"/>
</dbReference>
<feature type="transmembrane region" description="Helical" evidence="7">
    <location>
        <begin position="68"/>
        <end position="89"/>
    </location>
</feature>
<dbReference type="Pfam" id="PF00528">
    <property type="entry name" value="BPD_transp_1"/>
    <property type="match status" value="1"/>
</dbReference>
<dbReference type="InterPro" id="IPR000515">
    <property type="entry name" value="MetI-like"/>
</dbReference>
<feature type="domain" description="ABC transmembrane type-1" evidence="8">
    <location>
        <begin position="64"/>
        <end position="277"/>
    </location>
</feature>
<feature type="transmembrane region" description="Helical" evidence="7">
    <location>
        <begin position="167"/>
        <end position="186"/>
    </location>
</feature>
<reference evidence="9" key="2">
    <citation type="submission" date="2020-09" db="EMBL/GenBank/DDBJ databases">
        <authorList>
            <person name="Sun Q."/>
            <person name="Zhou Y."/>
        </authorList>
    </citation>
    <scope>NUCLEOTIDE SEQUENCE</scope>
    <source>
        <strain evidence="9">CGMCC 1.15178</strain>
    </source>
</reference>
<dbReference type="AlphaFoldDB" id="A0A916YLY1"/>
<evidence type="ECO:0000256" key="4">
    <source>
        <dbReference type="ARBA" id="ARBA00022692"/>
    </source>
</evidence>
<keyword evidence="6 7" id="KW-0472">Membrane</keyword>
<name>A0A916YLY1_9BACL</name>
<protein>
    <submittedName>
        <fullName evidence="9">Sugar ABC transporter permease</fullName>
    </submittedName>
</protein>